<proteinExistence type="inferred from homology"/>
<evidence type="ECO:0000313" key="8">
    <source>
        <dbReference type="EMBL" id="HIY87508.1"/>
    </source>
</evidence>
<keyword evidence="6 7" id="KW-0460">Magnesium</keyword>
<dbReference type="InterPro" id="IPR050793">
    <property type="entry name" value="CMP-NeuNAc_synthase"/>
</dbReference>
<dbReference type="PANTHER" id="PTHR21485">
    <property type="entry name" value="HAD SUPERFAMILY MEMBERS CMAS AND KDSC"/>
    <property type="match status" value="1"/>
</dbReference>
<dbReference type="InterPro" id="IPR023214">
    <property type="entry name" value="HAD_sf"/>
</dbReference>
<evidence type="ECO:0000256" key="5">
    <source>
        <dbReference type="ARBA" id="ARBA00022801"/>
    </source>
</evidence>
<dbReference type="NCBIfam" id="TIGR01670">
    <property type="entry name" value="KdsC-phosphatas"/>
    <property type="match status" value="1"/>
</dbReference>
<evidence type="ECO:0000256" key="2">
    <source>
        <dbReference type="ARBA" id="ARBA00005893"/>
    </source>
</evidence>
<evidence type="ECO:0000256" key="4">
    <source>
        <dbReference type="ARBA" id="ARBA00022723"/>
    </source>
</evidence>
<dbReference type="GO" id="GO:0016788">
    <property type="term" value="F:hydrolase activity, acting on ester bonds"/>
    <property type="evidence" value="ECO:0007669"/>
    <property type="project" value="InterPro"/>
</dbReference>
<reference evidence="8" key="1">
    <citation type="journal article" date="2021" name="PeerJ">
        <title>Extensive microbial diversity within the chicken gut microbiome revealed by metagenomics and culture.</title>
        <authorList>
            <person name="Gilroy R."/>
            <person name="Ravi A."/>
            <person name="Getino M."/>
            <person name="Pursley I."/>
            <person name="Horton D.L."/>
            <person name="Alikhan N.F."/>
            <person name="Baker D."/>
            <person name="Gharbi K."/>
            <person name="Hall N."/>
            <person name="Watson M."/>
            <person name="Adriaenssens E.M."/>
            <person name="Foster-Nyarko E."/>
            <person name="Jarju S."/>
            <person name="Secka A."/>
            <person name="Antonio M."/>
            <person name="Oren A."/>
            <person name="Chaudhuri R.R."/>
            <person name="La Ragione R."/>
            <person name="Hildebrand F."/>
            <person name="Pallen M.J."/>
        </authorList>
    </citation>
    <scope>NUCLEOTIDE SEQUENCE</scope>
    <source>
        <strain evidence="8">Gambia2-208</strain>
    </source>
</reference>
<keyword evidence="5 8" id="KW-0378">Hydrolase</keyword>
<dbReference type="PANTHER" id="PTHR21485:SF3">
    <property type="entry name" value="N-ACYLNEURAMINATE CYTIDYLYLTRANSFERASE"/>
    <property type="match status" value="1"/>
</dbReference>
<dbReference type="SUPFAM" id="SSF56784">
    <property type="entry name" value="HAD-like"/>
    <property type="match status" value="1"/>
</dbReference>
<dbReference type="InterPro" id="IPR036412">
    <property type="entry name" value="HAD-like_sf"/>
</dbReference>
<dbReference type="SFLD" id="SFLDG01136">
    <property type="entry name" value="C1.6:_Phosphoserine_Phosphatas"/>
    <property type="match status" value="1"/>
</dbReference>
<dbReference type="AlphaFoldDB" id="A0A9D1ZGI1"/>
<accession>A0A9D1ZGI1</accession>
<evidence type="ECO:0000313" key="9">
    <source>
        <dbReference type="Proteomes" id="UP000886851"/>
    </source>
</evidence>
<evidence type="ECO:0000256" key="7">
    <source>
        <dbReference type="PIRSR" id="PIRSR006118-2"/>
    </source>
</evidence>
<comment type="cofactor">
    <cofactor evidence="1 7">
        <name>Mg(2+)</name>
        <dbReference type="ChEBI" id="CHEBI:18420"/>
    </cofactor>
</comment>
<reference evidence="8" key="2">
    <citation type="submission" date="2021-04" db="EMBL/GenBank/DDBJ databases">
        <authorList>
            <person name="Gilroy R."/>
        </authorList>
    </citation>
    <scope>NUCLEOTIDE SEQUENCE</scope>
    <source>
        <strain evidence="8">Gambia2-208</strain>
    </source>
</reference>
<dbReference type="SFLD" id="SFLDS00003">
    <property type="entry name" value="Haloacid_Dehalogenase"/>
    <property type="match status" value="1"/>
</dbReference>
<comment type="similarity">
    <text evidence="2">Belongs to the KdsC family.</text>
</comment>
<dbReference type="Proteomes" id="UP000886851">
    <property type="component" value="Unassembled WGS sequence"/>
</dbReference>
<comment type="subunit">
    <text evidence="3">Homotetramer.</text>
</comment>
<organism evidence="8 9">
    <name type="scientific">Candidatus Bacteroides pullicola</name>
    <dbReference type="NCBI Taxonomy" id="2838475"/>
    <lineage>
        <taxon>Bacteria</taxon>
        <taxon>Pseudomonadati</taxon>
        <taxon>Bacteroidota</taxon>
        <taxon>Bacteroidia</taxon>
        <taxon>Bacteroidales</taxon>
        <taxon>Bacteroidaceae</taxon>
        <taxon>Bacteroides</taxon>
    </lineage>
</organism>
<sequence length="176" mass="19627">MSTINYDLCRLRALLFDVDGVLSATVVPMASDGGPVRTVNVKDGYAMQRAVLSCLHVGILSGGRGEALQHRFHSLGLNAKDVYLGSSFKLEDYRDFLRRHELQEDEVAYMGDDLPDIPVLRRCGLPCCPRDAAPDVKRVCKYISHADGGHGCVRDLIEQVLRAQGIWPSDEEELRW</sequence>
<feature type="binding site" evidence="7">
    <location>
        <position position="112"/>
    </location>
    <ligand>
        <name>Mg(2+)</name>
        <dbReference type="ChEBI" id="CHEBI:18420"/>
    </ligand>
</feature>
<dbReference type="SFLD" id="SFLDG01138">
    <property type="entry name" value="C1.6.2:_Deoxy-d-mannose-octulo"/>
    <property type="match status" value="1"/>
</dbReference>
<evidence type="ECO:0000256" key="3">
    <source>
        <dbReference type="ARBA" id="ARBA00011881"/>
    </source>
</evidence>
<dbReference type="GO" id="GO:0046872">
    <property type="term" value="F:metal ion binding"/>
    <property type="evidence" value="ECO:0007669"/>
    <property type="project" value="UniProtKB-KW"/>
</dbReference>
<dbReference type="Pfam" id="PF08282">
    <property type="entry name" value="Hydrolase_3"/>
    <property type="match status" value="1"/>
</dbReference>
<gene>
    <name evidence="8" type="ORF">H9824_02235</name>
</gene>
<feature type="binding site" evidence="7">
    <location>
        <position position="17"/>
    </location>
    <ligand>
        <name>Mg(2+)</name>
        <dbReference type="ChEBI" id="CHEBI:18420"/>
    </ligand>
</feature>
<evidence type="ECO:0000256" key="1">
    <source>
        <dbReference type="ARBA" id="ARBA00001946"/>
    </source>
</evidence>
<keyword evidence="4 7" id="KW-0479">Metal-binding</keyword>
<dbReference type="GO" id="GO:0008781">
    <property type="term" value="F:N-acylneuraminate cytidylyltransferase activity"/>
    <property type="evidence" value="ECO:0007669"/>
    <property type="project" value="TreeGrafter"/>
</dbReference>
<dbReference type="EMBL" id="DXCV01000021">
    <property type="protein sequence ID" value="HIY87508.1"/>
    <property type="molecule type" value="Genomic_DNA"/>
</dbReference>
<feature type="binding site" evidence="7">
    <location>
        <position position="19"/>
    </location>
    <ligand>
        <name>substrate</name>
    </ligand>
</feature>
<protein>
    <submittedName>
        <fullName evidence="8">HAD hydrolase family protein</fullName>
    </submittedName>
</protein>
<dbReference type="InterPro" id="IPR010023">
    <property type="entry name" value="KdsC_fam"/>
</dbReference>
<name>A0A9D1ZGI1_9BACE</name>
<dbReference type="Gene3D" id="3.40.50.1000">
    <property type="entry name" value="HAD superfamily/HAD-like"/>
    <property type="match status" value="1"/>
</dbReference>
<dbReference type="PIRSF" id="PIRSF006118">
    <property type="entry name" value="KDO8-P_Ptase"/>
    <property type="match status" value="1"/>
</dbReference>
<comment type="caution">
    <text evidence="8">The sequence shown here is derived from an EMBL/GenBank/DDBJ whole genome shotgun (WGS) entry which is preliminary data.</text>
</comment>
<evidence type="ECO:0000256" key="6">
    <source>
        <dbReference type="ARBA" id="ARBA00022842"/>
    </source>
</evidence>